<organism evidence="2">
    <name type="scientific">Spodoptera frugiperda</name>
    <name type="common">Fall armyworm</name>
    <dbReference type="NCBI Taxonomy" id="7108"/>
    <lineage>
        <taxon>Eukaryota</taxon>
        <taxon>Metazoa</taxon>
        <taxon>Ecdysozoa</taxon>
        <taxon>Arthropoda</taxon>
        <taxon>Hexapoda</taxon>
        <taxon>Insecta</taxon>
        <taxon>Pterygota</taxon>
        <taxon>Neoptera</taxon>
        <taxon>Endopterygota</taxon>
        <taxon>Lepidoptera</taxon>
        <taxon>Glossata</taxon>
        <taxon>Ditrysia</taxon>
        <taxon>Noctuoidea</taxon>
        <taxon>Noctuidae</taxon>
        <taxon>Amphipyrinae</taxon>
        <taxon>Spodoptera</taxon>
    </lineage>
</organism>
<sequence>MAANLTAVFARVAASIDNPIIRPSCRLFLPQWSSGCKCDCRTRDLGFDSRWHGVWIVPSIWQYAHPLLHGTYTNGEKWVYLHFIVAIYVVMGTSAFGNKRRDVAVLVTLSTIPFILWYNAVNEQKDHLMVSNRRCKWTPETLKVYENRASGNLAHTRYNVLNRCFTSVFCGENHPLISPALGEAKGSVRLLLTKNHPVPTPAF</sequence>
<evidence type="ECO:0000313" key="2">
    <source>
        <dbReference type="EMBL" id="SOQ47551.1"/>
    </source>
</evidence>
<feature type="transmembrane region" description="Helical" evidence="1">
    <location>
        <begin position="78"/>
        <end position="96"/>
    </location>
</feature>
<dbReference type="AlphaFoldDB" id="A0A2H1W396"/>
<keyword evidence="1" id="KW-1133">Transmembrane helix</keyword>
<keyword evidence="1" id="KW-0812">Transmembrane</keyword>
<keyword evidence="1" id="KW-0472">Membrane</keyword>
<name>A0A2H1W396_SPOFR</name>
<accession>A0A2H1W396</accession>
<feature type="transmembrane region" description="Helical" evidence="1">
    <location>
        <begin position="103"/>
        <end position="121"/>
    </location>
</feature>
<dbReference type="EMBL" id="ODYU01006046">
    <property type="protein sequence ID" value="SOQ47551.1"/>
    <property type="molecule type" value="Genomic_DNA"/>
</dbReference>
<evidence type="ECO:0000256" key="1">
    <source>
        <dbReference type="SAM" id="Phobius"/>
    </source>
</evidence>
<protein>
    <submittedName>
        <fullName evidence="2">SFRICE_003583</fullName>
    </submittedName>
</protein>
<gene>
    <name evidence="2" type="ORF">SFRICE_003583</name>
</gene>
<proteinExistence type="predicted"/>
<reference evidence="2" key="1">
    <citation type="submission" date="2016-07" db="EMBL/GenBank/DDBJ databases">
        <authorList>
            <person name="Bretaudeau A."/>
        </authorList>
    </citation>
    <scope>NUCLEOTIDE SEQUENCE</scope>
    <source>
        <strain evidence="2">Rice</strain>
        <tissue evidence="2">Whole body</tissue>
    </source>
</reference>